<reference evidence="2" key="1">
    <citation type="journal article" date="2016" name="Genome Announc.">
        <title>Complete and Closed Genome Sequences of 10 Salmonella enterica subsp. enterica Serovar Anatum Isolates from Human and Bovine Sources.</title>
        <authorList>
            <person name="Nguyen S.V."/>
            <person name="Harhay D.M."/>
            <person name="Bono J.L."/>
            <person name="Smith T.P."/>
            <person name="Fields P.I."/>
            <person name="Dinsmore B.A."/>
            <person name="Santovenia M."/>
            <person name="Kelley C.M."/>
            <person name="Wang R."/>
            <person name="Bosilevac J.M."/>
            <person name="Harhay G.P."/>
        </authorList>
    </citation>
    <scope>NUCLEOTIDE SEQUENCE</scope>
    <source>
        <strain evidence="2">USDA-ARS-USMARC-1781</strain>
        <plasmid evidence="2">pSAN1-08-1092</plasmid>
    </source>
</reference>
<evidence type="ECO:0000313" key="2">
    <source>
        <dbReference type="EMBL" id="AQX76208.1"/>
    </source>
</evidence>
<geneLocation type="plasmid" evidence="2">
    <name>pSAN1-08-1092</name>
</geneLocation>
<dbReference type="EMBL" id="CP019996">
    <property type="protein sequence ID" value="AQX76208.1"/>
    <property type="molecule type" value="Genomic_DNA"/>
</dbReference>
<organism evidence="2">
    <name type="scientific">Salmonella enterica subsp. enterica serovar Anatum str. USDA-ARS-USMARC-1781</name>
    <dbReference type="NCBI Taxonomy" id="1454596"/>
    <lineage>
        <taxon>Bacteria</taxon>
        <taxon>Pseudomonadati</taxon>
        <taxon>Pseudomonadota</taxon>
        <taxon>Gammaproteobacteria</taxon>
        <taxon>Enterobacterales</taxon>
        <taxon>Enterobacteriaceae</taxon>
        <taxon>Salmonella</taxon>
    </lineage>
</organism>
<reference evidence="2" key="2">
    <citation type="submission" date="2017-03" db="EMBL/GenBank/DDBJ databases">
        <authorList>
            <person name="Afonso C.L."/>
            <person name="Miller P.J."/>
            <person name="Scott M.A."/>
            <person name="Spackman E."/>
            <person name="Goraichik I."/>
            <person name="Dimitrov K.M."/>
            <person name="Suarez D.L."/>
            <person name="Swayne D.E."/>
        </authorList>
    </citation>
    <scope>NUCLEOTIDE SEQUENCE</scope>
    <source>
        <strain evidence="2">USDA-ARS-USMARC-1781</strain>
        <plasmid evidence="2">pSAN1-08-1092</plasmid>
    </source>
</reference>
<dbReference type="AlphaFoldDB" id="A0A1S7B083"/>
<evidence type="ECO:0000313" key="1">
    <source>
        <dbReference type="EMBL" id="AQX76203.1"/>
    </source>
</evidence>
<keyword evidence="2" id="KW-0614">Plasmid</keyword>
<dbReference type="EMBL" id="CP019996">
    <property type="protein sequence ID" value="AQX76203.1"/>
    <property type="molecule type" value="Genomic_DNA"/>
</dbReference>
<accession>A0A1S7B083</accession>
<sequence>MNHFIGGKSGGSIYYKPIQCPTGYIMTGTRMYGIGDGVDEEHVDAYCCPFN</sequence>
<dbReference type="RefSeq" id="WP_001302705.1">
    <property type="nucleotide sequence ID" value="NZ_CP019996.1"/>
</dbReference>
<gene>
    <name evidence="1" type="ORF">AW61_24145</name>
    <name evidence="2" type="ORF">AW61_24180</name>
</gene>
<protein>
    <submittedName>
        <fullName evidence="2">Shufflon protein C</fullName>
    </submittedName>
</protein>
<name>A0A1S7B083_SALAN</name>
<proteinExistence type="predicted"/>